<reference evidence="14 15" key="1">
    <citation type="submission" date="2019-02" db="EMBL/GenBank/DDBJ databases">
        <title>Deep-cultivation of Planctomycetes and their phenomic and genomic characterization uncovers novel biology.</title>
        <authorList>
            <person name="Wiegand S."/>
            <person name="Jogler M."/>
            <person name="Boedeker C."/>
            <person name="Pinto D."/>
            <person name="Vollmers J."/>
            <person name="Rivas-Marin E."/>
            <person name="Kohn T."/>
            <person name="Peeters S.H."/>
            <person name="Heuer A."/>
            <person name="Rast P."/>
            <person name="Oberbeckmann S."/>
            <person name="Bunk B."/>
            <person name="Jeske O."/>
            <person name="Meyerdierks A."/>
            <person name="Storesund J.E."/>
            <person name="Kallscheuer N."/>
            <person name="Luecker S."/>
            <person name="Lage O.M."/>
            <person name="Pohl T."/>
            <person name="Merkel B.J."/>
            <person name="Hornburger P."/>
            <person name="Mueller R.-W."/>
            <person name="Bruemmer F."/>
            <person name="Labrenz M."/>
            <person name="Spormann A.M."/>
            <person name="Op Den Camp H."/>
            <person name="Overmann J."/>
            <person name="Amann R."/>
            <person name="Jetten M.S.M."/>
            <person name="Mascher T."/>
            <person name="Medema M.H."/>
            <person name="Devos D.P."/>
            <person name="Kaster A.-K."/>
            <person name="Ovreas L."/>
            <person name="Rohde M."/>
            <person name="Galperin M.Y."/>
            <person name="Jogler C."/>
        </authorList>
    </citation>
    <scope>NUCLEOTIDE SEQUENCE [LARGE SCALE GENOMIC DNA]</scope>
    <source>
        <strain evidence="14 15">Pla111</strain>
    </source>
</reference>
<keyword evidence="7" id="KW-0457">Lysine biosynthesis</keyword>
<evidence type="ECO:0000259" key="12">
    <source>
        <dbReference type="Pfam" id="PF01113"/>
    </source>
</evidence>
<keyword evidence="6" id="KW-0520">NAD</keyword>
<evidence type="ECO:0000259" key="13">
    <source>
        <dbReference type="Pfam" id="PF05173"/>
    </source>
</evidence>
<evidence type="ECO:0000256" key="7">
    <source>
        <dbReference type="ARBA" id="ARBA00023154"/>
    </source>
</evidence>
<dbReference type="PIRSF" id="PIRSF000161">
    <property type="entry name" value="DHPR"/>
    <property type="match status" value="1"/>
</dbReference>
<dbReference type="Pfam" id="PF05173">
    <property type="entry name" value="DapB_C"/>
    <property type="match status" value="1"/>
</dbReference>
<dbReference type="InterPro" id="IPR022663">
    <property type="entry name" value="DapB_C"/>
</dbReference>
<organism evidence="14 15">
    <name type="scientific">Botrimarina hoheduenensis</name>
    <dbReference type="NCBI Taxonomy" id="2528000"/>
    <lineage>
        <taxon>Bacteria</taxon>
        <taxon>Pseudomonadati</taxon>
        <taxon>Planctomycetota</taxon>
        <taxon>Planctomycetia</taxon>
        <taxon>Pirellulales</taxon>
        <taxon>Lacipirellulaceae</taxon>
        <taxon>Botrimarina</taxon>
    </lineage>
</organism>
<dbReference type="Pfam" id="PF01113">
    <property type="entry name" value="DapB_N"/>
    <property type="match status" value="1"/>
</dbReference>
<dbReference type="OrthoDB" id="9790352at2"/>
<name>A0A5C5W8P3_9BACT</name>
<evidence type="ECO:0000313" key="14">
    <source>
        <dbReference type="EMBL" id="TWT46633.1"/>
    </source>
</evidence>
<comment type="similarity">
    <text evidence="1">Belongs to the DapB family.</text>
</comment>
<protein>
    <recommendedName>
        <fullName evidence="9">4-hydroxy-tetrahydrodipicolinate reductase</fullName>
        <ecNumber evidence="9">1.17.1.8</ecNumber>
    </recommendedName>
</protein>
<dbReference type="Gene3D" id="3.30.360.10">
    <property type="entry name" value="Dihydrodipicolinate Reductase, domain 2"/>
    <property type="match status" value="1"/>
</dbReference>
<comment type="pathway">
    <text evidence="8">Amino-acid biosynthesis; L-lysine biosynthesis via DAP pathway; (S)-tetrahydrodipicolinate from L-aspartate: step 4/4.</text>
</comment>
<proteinExistence type="inferred from homology"/>
<dbReference type="SUPFAM" id="SSF51735">
    <property type="entry name" value="NAD(P)-binding Rossmann-fold domains"/>
    <property type="match status" value="1"/>
</dbReference>
<dbReference type="PANTHER" id="PTHR20836:SF0">
    <property type="entry name" value="4-HYDROXY-TETRAHYDRODIPICOLINATE REDUCTASE 1, CHLOROPLASTIC-RELATED"/>
    <property type="match status" value="1"/>
</dbReference>
<evidence type="ECO:0000256" key="2">
    <source>
        <dbReference type="ARBA" id="ARBA00022605"/>
    </source>
</evidence>
<evidence type="ECO:0000256" key="10">
    <source>
        <dbReference type="ARBA" id="ARBA00049080"/>
    </source>
</evidence>
<keyword evidence="2" id="KW-0028">Amino-acid biosynthesis</keyword>
<dbReference type="EMBL" id="SJPH01000003">
    <property type="protein sequence ID" value="TWT46633.1"/>
    <property type="molecule type" value="Genomic_DNA"/>
</dbReference>
<evidence type="ECO:0000256" key="5">
    <source>
        <dbReference type="ARBA" id="ARBA00023002"/>
    </source>
</evidence>
<evidence type="ECO:0000256" key="9">
    <source>
        <dbReference type="ARBA" id="ARBA00038983"/>
    </source>
</evidence>
<dbReference type="AlphaFoldDB" id="A0A5C5W8P3"/>
<comment type="catalytic activity">
    <reaction evidence="11">
        <text>(S)-2,3,4,5-tetrahydrodipicolinate + NAD(+) + H2O = (2S,4S)-4-hydroxy-2,3,4,5-tetrahydrodipicolinate + NADH + H(+)</text>
        <dbReference type="Rhea" id="RHEA:35323"/>
        <dbReference type="ChEBI" id="CHEBI:15377"/>
        <dbReference type="ChEBI" id="CHEBI:15378"/>
        <dbReference type="ChEBI" id="CHEBI:16845"/>
        <dbReference type="ChEBI" id="CHEBI:57540"/>
        <dbReference type="ChEBI" id="CHEBI:57945"/>
        <dbReference type="ChEBI" id="CHEBI:67139"/>
        <dbReference type="EC" id="1.17.1.8"/>
    </reaction>
</comment>
<feature type="domain" description="Dihydrodipicolinate reductase C-terminal" evidence="13">
    <location>
        <begin position="126"/>
        <end position="266"/>
    </location>
</feature>
<evidence type="ECO:0000256" key="4">
    <source>
        <dbReference type="ARBA" id="ARBA00022915"/>
    </source>
</evidence>
<dbReference type="InterPro" id="IPR000846">
    <property type="entry name" value="DapB_N"/>
</dbReference>
<dbReference type="GO" id="GO:0019877">
    <property type="term" value="P:diaminopimelate biosynthetic process"/>
    <property type="evidence" value="ECO:0007669"/>
    <property type="project" value="UniProtKB-KW"/>
</dbReference>
<dbReference type="InterPro" id="IPR036291">
    <property type="entry name" value="NAD(P)-bd_dom_sf"/>
</dbReference>
<evidence type="ECO:0000256" key="3">
    <source>
        <dbReference type="ARBA" id="ARBA00022857"/>
    </source>
</evidence>
<evidence type="ECO:0000256" key="6">
    <source>
        <dbReference type="ARBA" id="ARBA00023027"/>
    </source>
</evidence>
<evidence type="ECO:0000313" key="15">
    <source>
        <dbReference type="Proteomes" id="UP000318995"/>
    </source>
</evidence>
<keyword evidence="5 14" id="KW-0560">Oxidoreductase</keyword>
<dbReference type="RefSeq" id="WP_146573309.1">
    <property type="nucleotide sequence ID" value="NZ_SJPH01000003.1"/>
</dbReference>
<dbReference type="PANTHER" id="PTHR20836">
    <property type="entry name" value="DIHYDRODIPICOLINATE REDUCTASE"/>
    <property type="match status" value="1"/>
</dbReference>
<sequence length="268" mass="28673">MTPILISGLPGAMALETARLVAESADLALTPFALTSAKHDSESLLIGAEKLRLVECKHVAPADLSADVVAVDYSTPEAALENLAWFVRQGLPVVVGTTGFDREEAIRLVREAGGLAVIAPNMAIPIVLLQAAARYLAETFPGALAGAELTIRESHQAHKRDTSGTAKALVAAAQTLGFGFTVEQIESIRDPARQSNELGVPDEHLDGHALHRYDARCAGGTVQLVLEHNVLGRRVYAEGTLRAIRFLIARRKADVRGQVFCMEDVLRG</sequence>
<dbReference type="Proteomes" id="UP000318995">
    <property type="component" value="Unassembled WGS sequence"/>
</dbReference>
<gene>
    <name evidence="14" type="primary">dapB</name>
    <name evidence="14" type="ORF">Pla111_17340</name>
</gene>
<keyword evidence="3" id="KW-0521">NADP</keyword>
<dbReference type="Gene3D" id="3.40.50.720">
    <property type="entry name" value="NAD(P)-binding Rossmann-like Domain"/>
    <property type="match status" value="1"/>
</dbReference>
<feature type="domain" description="Dihydrodipicolinate reductase N-terminal" evidence="12">
    <location>
        <begin position="3"/>
        <end position="122"/>
    </location>
</feature>
<accession>A0A5C5W8P3</accession>
<evidence type="ECO:0000256" key="8">
    <source>
        <dbReference type="ARBA" id="ARBA00037922"/>
    </source>
</evidence>
<dbReference type="EC" id="1.17.1.8" evidence="9"/>
<dbReference type="GO" id="GO:0008839">
    <property type="term" value="F:4-hydroxy-tetrahydrodipicolinate reductase"/>
    <property type="evidence" value="ECO:0007669"/>
    <property type="project" value="UniProtKB-EC"/>
</dbReference>
<evidence type="ECO:0000256" key="11">
    <source>
        <dbReference type="ARBA" id="ARBA00049396"/>
    </source>
</evidence>
<keyword evidence="15" id="KW-1185">Reference proteome</keyword>
<comment type="catalytic activity">
    <reaction evidence="10">
        <text>(S)-2,3,4,5-tetrahydrodipicolinate + NADP(+) + H2O = (2S,4S)-4-hydroxy-2,3,4,5-tetrahydrodipicolinate + NADPH + H(+)</text>
        <dbReference type="Rhea" id="RHEA:35331"/>
        <dbReference type="ChEBI" id="CHEBI:15377"/>
        <dbReference type="ChEBI" id="CHEBI:15378"/>
        <dbReference type="ChEBI" id="CHEBI:16845"/>
        <dbReference type="ChEBI" id="CHEBI:57783"/>
        <dbReference type="ChEBI" id="CHEBI:58349"/>
        <dbReference type="ChEBI" id="CHEBI:67139"/>
        <dbReference type="EC" id="1.17.1.8"/>
    </reaction>
</comment>
<dbReference type="GO" id="GO:0009089">
    <property type="term" value="P:lysine biosynthetic process via diaminopimelate"/>
    <property type="evidence" value="ECO:0007669"/>
    <property type="project" value="InterPro"/>
</dbReference>
<comment type="caution">
    <text evidence="14">The sequence shown here is derived from an EMBL/GenBank/DDBJ whole genome shotgun (WGS) entry which is preliminary data.</text>
</comment>
<evidence type="ECO:0000256" key="1">
    <source>
        <dbReference type="ARBA" id="ARBA00006642"/>
    </source>
</evidence>
<keyword evidence="4" id="KW-0220">Diaminopimelate biosynthesis</keyword>
<dbReference type="InterPro" id="IPR023940">
    <property type="entry name" value="DHDPR_bac"/>
</dbReference>